<dbReference type="Proteomes" id="UP000486351">
    <property type="component" value="Unassembled WGS sequence"/>
</dbReference>
<dbReference type="AlphaFoldDB" id="A0A6G0Q1E1"/>
<organism evidence="2 3">
    <name type="scientific">Phytophthora fragariae</name>
    <dbReference type="NCBI Taxonomy" id="53985"/>
    <lineage>
        <taxon>Eukaryota</taxon>
        <taxon>Sar</taxon>
        <taxon>Stramenopiles</taxon>
        <taxon>Oomycota</taxon>
        <taxon>Peronosporomycetes</taxon>
        <taxon>Peronosporales</taxon>
        <taxon>Peronosporaceae</taxon>
        <taxon>Phytophthora</taxon>
    </lineage>
</organism>
<dbReference type="EMBL" id="QXFY01007863">
    <property type="protein sequence ID" value="KAE9265254.1"/>
    <property type="molecule type" value="Genomic_DNA"/>
</dbReference>
<evidence type="ECO:0000256" key="1">
    <source>
        <dbReference type="SAM" id="MobiDB-lite"/>
    </source>
</evidence>
<evidence type="ECO:0000313" key="2">
    <source>
        <dbReference type="EMBL" id="KAE9265254.1"/>
    </source>
</evidence>
<sequence length="146" mass="15859">MHQDDSPEGVTTPSDAHPPGGAPPSVDDGHVEEGNDSGYIDGDTPQGRDGDKVRANTSTPRLPPTAGQVRGAKMLQGVWNPVQVKQLTETLTADWDNVACREWTDEETDMRRLAEEPAMANCDSKIRAWTALENDTLVNYMAGKLD</sequence>
<feature type="region of interest" description="Disordered" evidence="1">
    <location>
        <begin position="1"/>
        <end position="67"/>
    </location>
</feature>
<feature type="non-terminal residue" evidence="2">
    <location>
        <position position="146"/>
    </location>
</feature>
<evidence type="ECO:0000313" key="3">
    <source>
        <dbReference type="Proteomes" id="UP000486351"/>
    </source>
</evidence>
<accession>A0A6G0Q1E1</accession>
<gene>
    <name evidence="2" type="ORF">PF008_g31904</name>
</gene>
<comment type="caution">
    <text evidence="2">The sequence shown here is derived from an EMBL/GenBank/DDBJ whole genome shotgun (WGS) entry which is preliminary data.</text>
</comment>
<name>A0A6G0Q1E1_9STRA</name>
<proteinExistence type="predicted"/>
<protein>
    <submittedName>
        <fullName evidence="2">Uncharacterized protein</fullName>
    </submittedName>
</protein>
<reference evidence="2 3" key="1">
    <citation type="submission" date="2018-09" db="EMBL/GenBank/DDBJ databases">
        <title>Genomic investigation of the strawberry pathogen Phytophthora fragariae indicates pathogenicity is determined by transcriptional variation in three key races.</title>
        <authorList>
            <person name="Adams T.M."/>
            <person name="Armitage A.D."/>
            <person name="Sobczyk M.K."/>
            <person name="Bates H.J."/>
            <person name="Dunwell J.M."/>
            <person name="Nellist C.F."/>
            <person name="Harrison R.J."/>
        </authorList>
    </citation>
    <scope>NUCLEOTIDE SEQUENCE [LARGE SCALE GENOMIC DNA]</scope>
    <source>
        <strain evidence="2 3">NOV-77</strain>
    </source>
</reference>